<keyword evidence="2" id="KW-1185">Reference proteome</keyword>
<sequence>INLISCGPLAHVSDIKLIRTDTTLDLSQKAEKGMLCSMLCCLFYTQLLSPPFLKWSMWDCEHSLLKYFCRIHSHLITRKRT</sequence>
<dbReference type="STRING" id="3760.A0A251QW72"/>
<protein>
    <submittedName>
        <fullName evidence="1">Uncharacterized protein</fullName>
    </submittedName>
</protein>
<evidence type="ECO:0000313" key="2">
    <source>
        <dbReference type="Proteomes" id="UP000006882"/>
    </source>
</evidence>
<dbReference type="Gramene" id="ONI28017">
    <property type="protein sequence ID" value="ONI28017"/>
    <property type="gene ID" value="PRUPE_1G117300"/>
</dbReference>
<evidence type="ECO:0000313" key="1">
    <source>
        <dbReference type="EMBL" id="ONI28017.1"/>
    </source>
</evidence>
<reference evidence="1 2" key="1">
    <citation type="journal article" date="2013" name="Nat. Genet.">
        <title>The high-quality draft genome of peach (Prunus persica) identifies unique patterns of genetic diversity, domestication and genome evolution.</title>
        <authorList>
            <consortium name="International Peach Genome Initiative"/>
            <person name="Verde I."/>
            <person name="Abbott A.G."/>
            <person name="Scalabrin S."/>
            <person name="Jung S."/>
            <person name="Shu S."/>
            <person name="Marroni F."/>
            <person name="Zhebentyayeva T."/>
            <person name="Dettori M.T."/>
            <person name="Grimwood J."/>
            <person name="Cattonaro F."/>
            <person name="Zuccolo A."/>
            <person name="Rossini L."/>
            <person name="Jenkins J."/>
            <person name="Vendramin E."/>
            <person name="Meisel L.A."/>
            <person name="Decroocq V."/>
            <person name="Sosinski B."/>
            <person name="Prochnik S."/>
            <person name="Mitros T."/>
            <person name="Policriti A."/>
            <person name="Cipriani G."/>
            <person name="Dondini L."/>
            <person name="Ficklin S."/>
            <person name="Goodstein D.M."/>
            <person name="Xuan P."/>
            <person name="Del Fabbro C."/>
            <person name="Aramini V."/>
            <person name="Copetti D."/>
            <person name="Gonzalez S."/>
            <person name="Horner D.S."/>
            <person name="Falchi R."/>
            <person name="Lucas S."/>
            <person name="Mica E."/>
            <person name="Maldonado J."/>
            <person name="Lazzari B."/>
            <person name="Bielenberg D."/>
            <person name="Pirona R."/>
            <person name="Miculan M."/>
            <person name="Barakat A."/>
            <person name="Testolin R."/>
            <person name="Stella A."/>
            <person name="Tartarini S."/>
            <person name="Tonutti P."/>
            <person name="Arus P."/>
            <person name="Orellana A."/>
            <person name="Wells C."/>
            <person name="Main D."/>
            <person name="Vizzotto G."/>
            <person name="Silva H."/>
            <person name="Salamini F."/>
            <person name="Schmutz J."/>
            <person name="Morgante M."/>
            <person name="Rokhsar D.S."/>
        </authorList>
    </citation>
    <scope>NUCLEOTIDE SEQUENCE [LARGE SCALE GENOMIC DNA]</scope>
    <source>
        <strain evidence="2">cv. Nemared</strain>
    </source>
</reference>
<feature type="non-terminal residue" evidence="1">
    <location>
        <position position="1"/>
    </location>
</feature>
<accession>A0A251QW72</accession>
<dbReference type="PANTHER" id="PTHR34892:SF1">
    <property type="entry name" value="VACUOLAR ATP SYNTHASE CATALYTIC SUBUNIT-RELATED _ V-ATPASE-RELATED _ VACUOLAR PROTON PUMP-RELATED"/>
    <property type="match status" value="1"/>
</dbReference>
<proteinExistence type="predicted"/>
<dbReference type="Proteomes" id="UP000006882">
    <property type="component" value="Chromosome G1"/>
</dbReference>
<dbReference type="PANTHER" id="PTHR34892">
    <property type="entry name" value="VACUOLAR ATP SYNTHASE CATALYTIC SUBUNIT-RELATED / V-ATPASE-RELATED / VACUOLAR PROTON PUMP-LIKE PROTEIN"/>
    <property type="match status" value="1"/>
</dbReference>
<gene>
    <name evidence="1" type="ORF">PRUPE_1G117300</name>
</gene>
<name>A0A251QW72_PRUPE</name>
<dbReference type="AlphaFoldDB" id="A0A251QW72"/>
<dbReference type="EMBL" id="CM007651">
    <property type="protein sequence ID" value="ONI28017.1"/>
    <property type="molecule type" value="Genomic_DNA"/>
</dbReference>
<organism evidence="1 2">
    <name type="scientific">Prunus persica</name>
    <name type="common">Peach</name>
    <name type="synonym">Amygdalus persica</name>
    <dbReference type="NCBI Taxonomy" id="3760"/>
    <lineage>
        <taxon>Eukaryota</taxon>
        <taxon>Viridiplantae</taxon>
        <taxon>Streptophyta</taxon>
        <taxon>Embryophyta</taxon>
        <taxon>Tracheophyta</taxon>
        <taxon>Spermatophyta</taxon>
        <taxon>Magnoliopsida</taxon>
        <taxon>eudicotyledons</taxon>
        <taxon>Gunneridae</taxon>
        <taxon>Pentapetalae</taxon>
        <taxon>rosids</taxon>
        <taxon>fabids</taxon>
        <taxon>Rosales</taxon>
        <taxon>Rosaceae</taxon>
        <taxon>Amygdaloideae</taxon>
        <taxon>Amygdaleae</taxon>
        <taxon>Prunus</taxon>
    </lineage>
</organism>